<sequence length="65" mass="7428">MLDPRHVLIKLSNDMDYSQVFAHRESHPHLGYDLSLATLFRLITPLVASIIVELDITKKSLFHVA</sequence>
<evidence type="ECO:0000313" key="1">
    <source>
        <dbReference type="EMBL" id="KAH0448654.1"/>
    </source>
</evidence>
<dbReference type="AlphaFoldDB" id="A0AAV7FZ21"/>
<proteinExistence type="predicted"/>
<evidence type="ECO:0000313" key="2">
    <source>
        <dbReference type="Proteomes" id="UP000775213"/>
    </source>
</evidence>
<keyword evidence="2" id="KW-1185">Reference proteome</keyword>
<dbReference type="EMBL" id="JAGFBR010000019">
    <property type="protein sequence ID" value="KAH0448654.1"/>
    <property type="molecule type" value="Genomic_DNA"/>
</dbReference>
<protein>
    <submittedName>
        <fullName evidence="1">Uncharacterized protein</fullName>
    </submittedName>
</protein>
<name>A0AAV7FZ21_DENCH</name>
<organism evidence="1 2">
    <name type="scientific">Dendrobium chrysotoxum</name>
    <name type="common">Orchid</name>
    <dbReference type="NCBI Taxonomy" id="161865"/>
    <lineage>
        <taxon>Eukaryota</taxon>
        <taxon>Viridiplantae</taxon>
        <taxon>Streptophyta</taxon>
        <taxon>Embryophyta</taxon>
        <taxon>Tracheophyta</taxon>
        <taxon>Spermatophyta</taxon>
        <taxon>Magnoliopsida</taxon>
        <taxon>Liliopsida</taxon>
        <taxon>Asparagales</taxon>
        <taxon>Orchidaceae</taxon>
        <taxon>Epidendroideae</taxon>
        <taxon>Malaxideae</taxon>
        <taxon>Dendrobiinae</taxon>
        <taxon>Dendrobium</taxon>
    </lineage>
</organism>
<comment type="caution">
    <text evidence="1">The sequence shown here is derived from an EMBL/GenBank/DDBJ whole genome shotgun (WGS) entry which is preliminary data.</text>
</comment>
<gene>
    <name evidence="1" type="ORF">IEQ34_022454</name>
</gene>
<dbReference type="Proteomes" id="UP000775213">
    <property type="component" value="Unassembled WGS sequence"/>
</dbReference>
<reference evidence="1 2" key="1">
    <citation type="journal article" date="2021" name="Hortic Res">
        <title>Chromosome-scale assembly of the Dendrobium chrysotoxum genome enhances the understanding of orchid evolution.</title>
        <authorList>
            <person name="Zhang Y."/>
            <person name="Zhang G.Q."/>
            <person name="Zhang D."/>
            <person name="Liu X.D."/>
            <person name="Xu X.Y."/>
            <person name="Sun W.H."/>
            <person name="Yu X."/>
            <person name="Zhu X."/>
            <person name="Wang Z.W."/>
            <person name="Zhao X."/>
            <person name="Zhong W.Y."/>
            <person name="Chen H."/>
            <person name="Yin W.L."/>
            <person name="Huang T."/>
            <person name="Niu S.C."/>
            <person name="Liu Z.J."/>
        </authorList>
    </citation>
    <scope>NUCLEOTIDE SEQUENCE [LARGE SCALE GENOMIC DNA]</scope>
    <source>
        <strain evidence="1">Lindl</strain>
    </source>
</reference>
<accession>A0AAV7FZ21</accession>